<sequence length="225" mass="26588">MRLITVEILDYYDYPLLFIAENDKKETFLCMLVDETDFLKYLVVKSTASAIEKMKNNKKDIRSIFEHPEDNHYYYAKMNSKTNQWFSIKCWPKKEDVSQYFPERGVFLSEERDECLSDISTQLSISPLERHKEDSIFKTGKIIKKHSDLRNEFNTKVIYGNISVCEMPMIKKISNEPPELKYCKQNQSVCLSNNHISHKSYEQPVECVGILYNLLNNSRRSNYAY</sequence>
<protein>
    <recommendedName>
        <fullName evidence="1">DUF6575 domain-containing protein</fullName>
    </recommendedName>
</protein>
<reference evidence="2" key="1">
    <citation type="submission" date="2019-04" db="EMBL/GenBank/DDBJ databases">
        <title>Whole genome sequencing of oral phylogroup 2 treponemes.</title>
        <authorList>
            <person name="Chan Y."/>
            <person name="Zeng H.H."/>
            <person name="Yu X.L."/>
            <person name="Leung W.K."/>
            <person name="Watt R.M."/>
        </authorList>
    </citation>
    <scope>NUCLEOTIDE SEQUENCE</scope>
    <source>
        <strain evidence="2">OMZ 847</strain>
    </source>
</reference>
<proteinExistence type="predicted"/>
<organism evidence="2 3">
    <name type="scientific">Treponema putidum</name>
    <dbReference type="NCBI Taxonomy" id="221027"/>
    <lineage>
        <taxon>Bacteria</taxon>
        <taxon>Pseudomonadati</taxon>
        <taxon>Spirochaetota</taxon>
        <taxon>Spirochaetia</taxon>
        <taxon>Spirochaetales</taxon>
        <taxon>Treponemataceae</taxon>
        <taxon>Treponema</taxon>
    </lineage>
</organism>
<feature type="domain" description="DUF6575" evidence="1">
    <location>
        <begin position="3"/>
        <end position="154"/>
    </location>
</feature>
<dbReference type="Pfam" id="PF20215">
    <property type="entry name" value="DUF6575"/>
    <property type="match status" value="1"/>
</dbReference>
<accession>A0ABY5HQM8</accession>
<dbReference type="InterPro" id="IPR046482">
    <property type="entry name" value="DUF6575"/>
</dbReference>
<dbReference type="EMBL" id="CP038802">
    <property type="protein sequence ID" value="UTY27664.1"/>
    <property type="molecule type" value="Genomic_DNA"/>
</dbReference>
<evidence type="ECO:0000259" key="1">
    <source>
        <dbReference type="Pfam" id="PF20215"/>
    </source>
</evidence>
<gene>
    <name evidence="2" type="ORF">E4N76_00685</name>
</gene>
<evidence type="ECO:0000313" key="2">
    <source>
        <dbReference type="EMBL" id="UTY27664.1"/>
    </source>
</evidence>
<dbReference type="RefSeq" id="WP_255805696.1">
    <property type="nucleotide sequence ID" value="NZ_CP038802.1"/>
</dbReference>
<evidence type="ECO:0000313" key="3">
    <source>
        <dbReference type="Proteomes" id="UP001059401"/>
    </source>
</evidence>
<keyword evidence="3" id="KW-1185">Reference proteome</keyword>
<name>A0ABY5HQM8_9SPIR</name>
<dbReference type="Proteomes" id="UP001059401">
    <property type="component" value="Chromosome"/>
</dbReference>